<dbReference type="InterPro" id="IPR011701">
    <property type="entry name" value="MFS"/>
</dbReference>
<keyword evidence="5 7" id="KW-1133">Transmembrane helix</keyword>
<feature type="transmembrane region" description="Helical" evidence="7">
    <location>
        <begin position="15"/>
        <end position="36"/>
    </location>
</feature>
<keyword evidence="4 7" id="KW-0812">Transmembrane</keyword>
<dbReference type="CDD" id="cd06173">
    <property type="entry name" value="MFS_MefA_like"/>
    <property type="match status" value="1"/>
</dbReference>
<dbReference type="Proteomes" id="UP001595755">
    <property type="component" value="Unassembled WGS sequence"/>
</dbReference>
<feature type="transmembrane region" description="Helical" evidence="7">
    <location>
        <begin position="215"/>
        <end position="238"/>
    </location>
</feature>
<feature type="transmembrane region" description="Helical" evidence="7">
    <location>
        <begin position="366"/>
        <end position="387"/>
    </location>
</feature>
<accession>A0ABV8S6T2</accession>
<comment type="subcellular location">
    <subcellularLocation>
        <location evidence="1">Cell membrane</location>
        <topology evidence="1">Multi-pass membrane protein</topology>
    </subcellularLocation>
</comment>
<dbReference type="InterPro" id="IPR036259">
    <property type="entry name" value="MFS_trans_sf"/>
</dbReference>
<dbReference type="EMBL" id="JBHSED010000010">
    <property type="protein sequence ID" value="MFC4303256.1"/>
    <property type="molecule type" value="Genomic_DNA"/>
</dbReference>
<organism evidence="8 9">
    <name type="scientific">Cohnella boryungensis</name>
    <dbReference type="NCBI Taxonomy" id="768479"/>
    <lineage>
        <taxon>Bacteria</taxon>
        <taxon>Bacillati</taxon>
        <taxon>Bacillota</taxon>
        <taxon>Bacilli</taxon>
        <taxon>Bacillales</taxon>
        <taxon>Paenibacillaceae</taxon>
        <taxon>Cohnella</taxon>
    </lineage>
</organism>
<name>A0ABV8S6T2_9BACL</name>
<evidence type="ECO:0000256" key="1">
    <source>
        <dbReference type="ARBA" id="ARBA00004651"/>
    </source>
</evidence>
<keyword evidence="2" id="KW-0813">Transport</keyword>
<feature type="transmembrane region" description="Helical" evidence="7">
    <location>
        <begin position="90"/>
        <end position="113"/>
    </location>
</feature>
<gene>
    <name evidence="8" type="primary">lplT</name>
    <name evidence="8" type="ORF">ACFO1S_07300</name>
</gene>
<evidence type="ECO:0000256" key="5">
    <source>
        <dbReference type="ARBA" id="ARBA00022989"/>
    </source>
</evidence>
<evidence type="ECO:0000256" key="2">
    <source>
        <dbReference type="ARBA" id="ARBA00022448"/>
    </source>
</evidence>
<comment type="caution">
    <text evidence="8">The sequence shown here is derived from an EMBL/GenBank/DDBJ whole genome shotgun (WGS) entry which is preliminary data.</text>
</comment>
<evidence type="ECO:0000256" key="4">
    <source>
        <dbReference type="ARBA" id="ARBA00022692"/>
    </source>
</evidence>
<evidence type="ECO:0000256" key="3">
    <source>
        <dbReference type="ARBA" id="ARBA00022475"/>
    </source>
</evidence>
<dbReference type="Gene3D" id="1.20.1250.20">
    <property type="entry name" value="MFS general substrate transporter like domains"/>
    <property type="match status" value="1"/>
</dbReference>
<keyword evidence="3" id="KW-1003">Cell membrane</keyword>
<feature type="transmembrane region" description="Helical" evidence="7">
    <location>
        <begin position="300"/>
        <end position="319"/>
    </location>
</feature>
<protein>
    <submittedName>
        <fullName evidence="8">Lysophospholipid transporter LplT</fullName>
    </submittedName>
</protein>
<feature type="transmembrane region" description="Helical" evidence="7">
    <location>
        <begin position="340"/>
        <end position="360"/>
    </location>
</feature>
<evidence type="ECO:0000313" key="9">
    <source>
        <dbReference type="Proteomes" id="UP001595755"/>
    </source>
</evidence>
<feature type="transmembrane region" description="Helical" evidence="7">
    <location>
        <begin position="250"/>
        <end position="268"/>
    </location>
</feature>
<dbReference type="PANTHER" id="PTHR43266">
    <property type="entry name" value="MACROLIDE-EFFLUX PROTEIN"/>
    <property type="match status" value="1"/>
</dbReference>
<proteinExistence type="predicted"/>
<evidence type="ECO:0000313" key="8">
    <source>
        <dbReference type="EMBL" id="MFC4303256.1"/>
    </source>
</evidence>
<dbReference type="PANTHER" id="PTHR43266:SF2">
    <property type="entry name" value="MAJOR FACILITATOR SUPERFAMILY (MFS) PROFILE DOMAIN-CONTAINING PROTEIN"/>
    <property type="match status" value="1"/>
</dbReference>
<feature type="transmembrane region" description="Helical" evidence="7">
    <location>
        <begin position="277"/>
        <end position="294"/>
    </location>
</feature>
<keyword evidence="6 7" id="KW-0472">Membrane</keyword>
<dbReference type="RefSeq" id="WP_204605124.1">
    <property type="nucleotide sequence ID" value="NZ_JBHSED010000010.1"/>
</dbReference>
<keyword evidence="9" id="KW-1185">Reference proteome</keyword>
<feature type="transmembrane region" description="Helical" evidence="7">
    <location>
        <begin position="48"/>
        <end position="70"/>
    </location>
</feature>
<evidence type="ECO:0000256" key="6">
    <source>
        <dbReference type="ARBA" id="ARBA00023136"/>
    </source>
</evidence>
<dbReference type="SUPFAM" id="SSF103473">
    <property type="entry name" value="MFS general substrate transporter"/>
    <property type="match status" value="1"/>
</dbReference>
<sequence length="402" mass="43675">MLANIKKISPLNAVVWTQFLSAFADNLNFFLIVGLVKREGASDPDGMVTYIQMAFLFAYVILAPLVGAFADKQAKSNVLLLGNILKATGILLLLVGVPPALCYFFVGVGAVIYSPGKYGILSELTKTEGELLRANAQVEGSTILAILLGTVAGGFLAARSDLPAILVCLFIYLLSLAMTFLVPARAGNPNIRYGAASGQFFQDTIKLFRNRRSRFSLIGTGAFWLTASVLRIALIAWLPLNLGIEDTDQQSMIIGVTALGVVASAWLTPKLVPEGRLYRGFFYGIAMVAAVMTANFTNELWLTVTLLFITGVMGGIFLIPLNTMLQEEGKSVIGSGRTIAVQNFVENALTVLGLFLYLTLRKMEVPVNYSVVGIGAVLTLFFIYLAFQFRGIRETYSRKEMT</sequence>
<feature type="transmembrane region" description="Helical" evidence="7">
    <location>
        <begin position="162"/>
        <end position="182"/>
    </location>
</feature>
<reference evidence="9" key="1">
    <citation type="journal article" date="2019" name="Int. J. Syst. Evol. Microbiol.">
        <title>The Global Catalogue of Microorganisms (GCM) 10K type strain sequencing project: providing services to taxonomists for standard genome sequencing and annotation.</title>
        <authorList>
            <consortium name="The Broad Institute Genomics Platform"/>
            <consortium name="The Broad Institute Genome Sequencing Center for Infectious Disease"/>
            <person name="Wu L."/>
            <person name="Ma J."/>
        </authorList>
    </citation>
    <scope>NUCLEOTIDE SEQUENCE [LARGE SCALE GENOMIC DNA]</scope>
    <source>
        <strain evidence="9">CGMCC 4.1641</strain>
    </source>
</reference>
<evidence type="ECO:0000256" key="7">
    <source>
        <dbReference type="SAM" id="Phobius"/>
    </source>
</evidence>
<dbReference type="Pfam" id="PF07690">
    <property type="entry name" value="MFS_1"/>
    <property type="match status" value="1"/>
</dbReference>
<dbReference type="NCBIfam" id="NF008397">
    <property type="entry name" value="PRK11195.1"/>
    <property type="match status" value="1"/>
</dbReference>